<keyword evidence="6 9" id="KW-0378">Hydrolase</keyword>
<dbReference type="InterPro" id="IPR006073">
    <property type="entry name" value="GTP-bd"/>
</dbReference>
<keyword evidence="7 9" id="KW-0460">Magnesium</keyword>
<organism evidence="13">
    <name type="scientific">candidate division CPR3 bacterium</name>
    <dbReference type="NCBI Taxonomy" id="2268181"/>
    <lineage>
        <taxon>Bacteria</taxon>
        <taxon>Bacteria division CPR3</taxon>
    </lineage>
</organism>
<keyword evidence="4 9" id="KW-0479">Metal-binding</keyword>
<feature type="binding site" evidence="9">
    <location>
        <begin position="291"/>
        <end position="294"/>
    </location>
    <ligand>
        <name>GTP</name>
        <dbReference type="ChEBI" id="CHEBI:37565"/>
    </ligand>
</feature>
<dbReference type="Pfam" id="PF09269">
    <property type="entry name" value="DUF1967"/>
    <property type="match status" value="1"/>
</dbReference>
<dbReference type="InterPro" id="IPR036726">
    <property type="entry name" value="GTP1_OBG_dom_sf"/>
</dbReference>
<dbReference type="PROSITE" id="PS51883">
    <property type="entry name" value="OBG"/>
    <property type="match status" value="1"/>
</dbReference>
<evidence type="ECO:0000259" key="10">
    <source>
        <dbReference type="PROSITE" id="PS51710"/>
    </source>
</evidence>
<dbReference type="InterPro" id="IPR036346">
    <property type="entry name" value="GTP-bd_prot_GTP1/OBG_C_sf"/>
</dbReference>
<dbReference type="InterPro" id="IPR031167">
    <property type="entry name" value="G_OBG"/>
</dbReference>
<dbReference type="GO" id="GO:0000287">
    <property type="term" value="F:magnesium ion binding"/>
    <property type="evidence" value="ECO:0007669"/>
    <property type="project" value="InterPro"/>
</dbReference>
<evidence type="ECO:0000256" key="7">
    <source>
        <dbReference type="ARBA" id="ARBA00022842"/>
    </source>
</evidence>
<feature type="binding site" evidence="9">
    <location>
        <begin position="321"/>
        <end position="323"/>
    </location>
    <ligand>
        <name>GTP</name>
        <dbReference type="ChEBI" id="CHEBI:37565"/>
    </ligand>
</feature>
<dbReference type="Gene3D" id="2.70.210.12">
    <property type="entry name" value="GTP1/OBG domain"/>
    <property type="match status" value="1"/>
</dbReference>
<evidence type="ECO:0000256" key="8">
    <source>
        <dbReference type="ARBA" id="ARBA00023134"/>
    </source>
</evidence>
<comment type="subunit">
    <text evidence="9">Monomer.</text>
</comment>
<dbReference type="SUPFAM" id="SSF52540">
    <property type="entry name" value="P-loop containing nucleoside triphosphate hydrolases"/>
    <property type="match status" value="1"/>
</dbReference>
<evidence type="ECO:0000259" key="12">
    <source>
        <dbReference type="PROSITE" id="PS51883"/>
    </source>
</evidence>
<dbReference type="GO" id="GO:0042254">
    <property type="term" value="P:ribosome biogenesis"/>
    <property type="evidence" value="ECO:0007669"/>
    <property type="project" value="UniProtKB-UniRule"/>
</dbReference>
<proteinExistence type="inferred from homology"/>
<dbReference type="InterPro" id="IPR027417">
    <property type="entry name" value="P-loop_NTPase"/>
</dbReference>
<dbReference type="InterPro" id="IPR006169">
    <property type="entry name" value="GTP1_OBG_dom"/>
</dbReference>
<dbReference type="InterPro" id="IPR014100">
    <property type="entry name" value="GTP-bd_Obg/CgtA"/>
</dbReference>
<feature type="binding site" evidence="9">
    <location>
        <position position="185"/>
    </location>
    <ligand>
        <name>Mg(2+)</name>
        <dbReference type="ChEBI" id="CHEBI:18420"/>
    </ligand>
</feature>
<dbReference type="InterPro" id="IPR015349">
    <property type="entry name" value="OCT_dom"/>
</dbReference>
<dbReference type="SUPFAM" id="SSF102741">
    <property type="entry name" value="Obg GTP-binding protein C-terminal domain"/>
    <property type="match status" value="1"/>
</dbReference>
<evidence type="ECO:0000256" key="2">
    <source>
        <dbReference type="ARBA" id="ARBA00007699"/>
    </source>
</evidence>
<evidence type="ECO:0000256" key="6">
    <source>
        <dbReference type="ARBA" id="ARBA00022801"/>
    </source>
</evidence>
<feature type="domain" description="OCT" evidence="11">
    <location>
        <begin position="356"/>
        <end position="431"/>
    </location>
</feature>
<feature type="domain" description="Obg" evidence="12">
    <location>
        <begin position="1"/>
        <end position="171"/>
    </location>
</feature>
<dbReference type="PROSITE" id="PS51881">
    <property type="entry name" value="OCT"/>
    <property type="match status" value="1"/>
</dbReference>
<comment type="similarity">
    <text evidence="2 9">Belongs to the TRAFAC class OBG-HflX-like GTPase superfamily. OBG GTPase family.</text>
</comment>
<feature type="binding site" evidence="9">
    <location>
        <begin position="203"/>
        <end position="207"/>
    </location>
    <ligand>
        <name>GTP</name>
        <dbReference type="ChEBI" id="CHEBI:37565"/>
    </ligand>
</feature>
<evidence type="ECO:0000256" key="3">
    <source>
        <dbReference type="ARBA" id="ARBA00022490"/>
    </source>
</evidence>
<feature type="binding site" evidence="9">
    <location>
        <begin position="178"/>
        <end position="185"/>
    </location>
    <ligand>
        <name>GTP</name>
        <dbReference type="ChEBI" id="CHEBI:37565"/>
    </ligand>
</feature>
<dbReference type="GO" id="GO:0005737">
    <property type="term" value="C:cytoplasm"/>
    <property type="evidence" value="ECO:0007669"/>
    <property type="project" value="UniProtKB-SubCell"/>
</dbReference>
<feature type="binding site" evidence="9">
    <location>
        <begin position="224"/>
        <end position="227"/>
    </location>
    <ligand>
        <name>GTP</name>
        <dbReference type="ChEBI" id="CHEBI:37565"/>
    </ligand>
</feature>
<comment type="function">
    <text evidence="9">An essential GTPase which binds GTP, GDP and possibly (p)ppGpp with moderate affinity, with high nucleotide exchange rates and a fairly low GTP hydrolysis rate. Plays a role in control of the cell cycle, stress response, ribosome biogenesis and in those bacteria that undergo differentiation, in morphogenesis control.</text>
</comment>
<dbReference type="InterPro" id="IPR005225">
    <property type="entry name" value="Small_GTP-bd"/>
</dbReference>
<keyword evidence="5 9" id="KW-0547">Nucleotide-binding</keyword>
<sequence length="431" mass="48210">MRFYDEAKINFKAGNGGNGMVSFFRTKGITHGGPDGGDGGNGGSIYLESTNSENTLSDFIHQKIFKAENGEGGGKQRKHGKSGKDMILKVPVGTVVYKIISQASDLDKTDKKNEIFFFDFDKPGKKILIAKGGKGGFGNAHFTTSTRQSPQFAEIGSPGDDFDIKLELRLIADVGLIGYPNSGKSTLLSRVTSSRPKIANYPFTTIIPNLGVSEKGKSRIVIADIPGLIEGASQGRGLGKEFLRHIRRTRLLVHIIDGLEEDWGKRYKEIQKELNDFDKSILDKKEFVVINKIDAIEKSKIKSQKSKMLKSLRLKKIYLISAVTGEGVKELMNDVFETVSKIPIPKIEETEKVFTFEDIDDRFFEVKKVKSGFRIYCKKIEEISLRTDFNNWEALDRLRDVIKKLGISKVMEKDGLKEGDLVWIGEKALEW</sequence>
<dbReference type="Gene3D" id="3.30.300.350">
    <property type="entry name" value="GTP-binding protein OBG, C-terminal domain"/>
    <property type="match status" value="1"/>
</dbReference>
<gene>
    <name evidence="13" type="primary">obgE</name>
    <name evidence="9" type="synonym">obg</name>
    <name evidence="13" type="ORF">ENT43_00765</name>
</gene>
<evidence type="ECO:0000256" key="1">
    <source>
        <dbReference type="ARBA" id="ARBA00001946"/>
    </source>
</evidence>
<dbReference type="SUPFAM" id="SSF82051">
    <property type="entry name" value="Obg GTP-binding protein N-terminal domain"/>
    <property type="match status" value="1"/>
</dbReference>
<dbReference type="InterPro" id="IPR045086">
    <property type="entry name" value="OBG_GTPase"/>
</dbReference>
<dbReference type="HAMAP" id="MF_01454">
    <property type="entry name" value="GTPase_Obg"/>
    <property type="match status" value="1"/>
</dbReference>
<keyword evidence="3 9" id="KW-0963">Cytoplasm</keyword>
<dbReference type="NCBIfam" id="NF008956">
    <property type="entry name" value="PRK12299.1"/>
    <property type="match status" value="1"/>
</dbReference>
<dbReference type="GO" id="GO:0003924">
    <property type="term" value="F:GTPase activity"/>
    <property type="evidence" value="ECO:0007669"/>
    <property type="project" value="UniProtKB-UniRule"/>
</dbReference>
<dbReference type="AlphaFoldDB" id="A0A7C4R2V9"/>
<feature type="domain" description="OBG-type G" evidence="10">
    <location>
        <begin position="172"/>
        <end position="340"/>
    </location>
</feature>
<dbReference type="EC" id="3.6.5.-" evidence="9"/>
<keyword evidence="8 9" id="KW-0342">GTP-binding</keyword>
<dbReference type="PANTHER" id="PTHR11702:SF31">
    <property type="entry name" value="MITOCHONDRIAL RIBOSOME-ASSOCIATED GTPASE 2"/>
    <property type="match status" value="1"/>
</dbReference>
<dbReference type="NCBIfam" id="TIGR00231">
    <property type="entry name" value="small_GTP"/>
    <property type="match status" value="1"/>
</dbReference>
<dbReference type="NCBIfam" id="NF008955">
    <property type="entry name" value="PRK12297.1"/>
    <property type="match status" value="1"/>
</dbReference>
<evidence type="ECO:0000313" key="13">
    <source>
        <dbReference type="EMBL" id="HGT70775.1"/>
    </source>
</evidence>
<dbReference type="Pfam" id="PF01018">
    <property type="entry name" value="GTP1_OBG"/>
    <property type="match status" value="1"/>
</dbReference>
<dbReference type="PRINTS" id="PR00326">
    <property type="entry name" value="GTP1OBG"/>
</dbReference>
<dbReference type="PIRSF" id="PIRSF002401">
    <property type="entry name" value="GTP_bd_Obg/CgtA"/>
    <property type="match status" value="1"/>
</dbReference>
<comment type="subcellular location">
    <subcellularLocation>
        <location evidence="9">Cytoplasm</location>
    </subcellularLocation>
</comment>
<evidence type="ECO:0000256" key="4">
    <source>
        <dbReference type="ARBA" id="ARBA00022723"/>
    </source>
</evidence>
<reference evidence="13" key="1">
    <citation type="journal article" date="2020" name="mSystems">
        <title>Genome- and Community-Level Interaction Insights into Carbon Utilization and Element Cycling Functions of Hydrothermarchaeota in Hydrothermal Sediment.</title>
        <authorList>
            <person name="Zhou Z."/>
            <person name="Liu Y."/>
            <person name="Xu W."/>
            <person name="Pan J."/>
            <person name="Luo Z.H."/>
            <person name="Li M."/>
        </authorList>
    </citation>
    <scope>NUCLEOTIDE SEQUENCE [LARGE SCALE GENOMIC DNA]</scope>
    <source>
        <strain evidence="13">SpSt-579</strain>
    </source>
</reference>
<dbReference type="CDD" id="cd01898">
    <property type="entry name" value="Obg"/>
    <property type="match status" value="1"/>
</dbReference>
<protein>
    <recommendedName>
        <fullName evidence="9">GTPase Obg</fullName>
        <ecNumber evidence="9">3.6.5.-</ecNumber>
    </recommendedName>
    <alternativeName>
        <fullName evidence="9">GTP-binding protein Obg</fullName>
    </alternativeName>
</protein>
<dbReference type="InterPro" id="IPR006074">
    <property type="entry name" value="GTP1-OBG_CS"/>
</dbReference>
<evidence type="ECO:0000256" key="5">
    <source>
        <dbReference type="ARBA" id="ARBA00022741"/>
    </source>
</evidence>
<dbReference type="NCBIfam" id="TIGR02729">
    <property type="entry name" value="Obg_CgtA"/>
    <property type="match status" value="1"/>
</dbReference>
<dbReference type="PROSITE" id="PS51710">
    <property type="entry name" value="G_OBG"/>
    <property type="match status" value="1"/>
</dbReference>
<dbReference type="GO" id="GO:0005525">
    <property type="term" value="F:GTP binding"/>
    <property type="evidence" value="ECO:0007669"/>
    <property type="project" value="UniProtKB-UniRule"/>
</dbReference>
<name>A0A7C4R2V9_UNCC3</name>
<evidence type="ECO:0000256" key="9">
    <source>
        <dbReference type="HAMAP-Rule" id="MF_01454"/>
    </source>
</evidence>
<dbReference type="NCBIfam" id="TIGR03595">
    <property type="entry name" value="Obg_CgtA_exten"/>
    <property type="match status" value="1"/>
</dbReference>
<comment type="cofactor">
    <cofactor evidence="1 9">
        <name>Mg(2+)</name>
        <dbReference type="ChEBI" id="CHEBI:18420"/>
    </cofactor>
</comment>
<evidence type="ECO:0000259" key="11">
    <source>
        <dbReference type="PROSITE" id="PS51881"/>
    </source>
</evidence>
<feature type="binding site" evidence="9">
    <location>
        <position position="205"/>
    </location>
    <ligand>
        <name>Mg(2+)</name>
        <dbReference type="ChEBI" id="CHEBI:18420"/>
    </ligand>
</feature>
<dbReference type="Pfam" id="PF01926">
    <property type="entry name" value="MMR_HSR1"/>
    <property type="match status" value="1"/>
</dbReference>
<dbReference type="FunFam" id="2.70.210.12:FF:000001">
    <property type="entry name" value="GTPase Obg"/>
    <property type="match status" value="1"/>
</dbReference>
<comment type="caution">
    <text evidence="13">The sequence shown here is derived from an EMBL/GenBank/DDBJ whole genome shotgun (WGS) entry which is preliminary data.</text>
</comment>
<dbReference type="PROSITE" id="PS00905">
    <property type="entry name" value="GTP1_OBG"/>
    <property type="match status" value="1"/>
</dbReference>
<dbReference type="Gene3D" id="3.40.50.300">
    <property type="entry name" value="P-loop containing nucleotide triphosphate hydrolases"/>
    <property type="match status" value="1"/>
</dbReference>
<accession>A0A7C4R2V9</accession>
<dbReference type="PANTHER" id="PTHR11702">
    <property type="entry name" value="DEVELOPMENTALLY REGULATED GTP-BINDING PROTEIN-RELATED"/>
    <property type="match status" value="1"/>
</dbReference>
<dbReference type="EMBL" id="DSYQ01000002">
    <property type="protein sequence ID" value="HGT70775.1"/>
    <property type="molecule type" value="Genomic_DNA"/>
</dbReference>